<reference evidence="1" key="1">
    <citation type="submission" date="2018-05" db="EMBL/GenBank/DDBJ databases">
        <authorList>
            <person name="Lanie J.A."/>
            <person name="Ng W.-L."/>
            <person name="Kazmierczak K.M."/>
            <person name="Andrzejewski T.M."/>
            <person name="Davidsen T.M."/>
            <person name="Wayne K.J."/>
            <person name="Tettelin H."/>
            <person name="Glass J.I."/>
            <person name="Rusch D."/>
            <person name="Podicherti R."/>
            <person name="Tsui H.-C.T."/>
            <person name="Winkler M.E."/>
        </authorList>
    </citation>
    <scope>NUCLEOTIDE SEQUENCE</scope>
</reference>
<organism evidence="1">
    <name type="scientific">marine metagenome</name>
    <dbReference type="NCBI Taxonomy" id="408172"/>
    <lineage>
        <taxon>unclassified sequences</taxon>
        <taxon>metagenomes</taxon>
        <taxon>ecological metagenomes</taxon>
    </lineage>
</organism>
<proteinExistence type="predicted"/>
<dbReference type="EMBL" id="UINC01105064">
    <property type="protein sequence ID" value="SVC68717.1"/>
    <property type="molecule type" value="Genomic_DNA"/>
</dbReference>
<gene>
    <name evidence="1" type="ORF">METZ01_LOCUS321571</name>
</gene>
<sequence>MKILIKVVIILLLVLAGGGFYSWKQFEPTAIELRAKDQEKYDLMMSEAKSLIGFGEAQKLYDELQAMTPREVVDARYRKWKERQETDEEFSKTYLEEEQKARGQVNNERKSTHNTKISTLISNPGETKLRANNWKNSQPQQKVMALREKCAKYLKIEEMDRRSRKNVLELSRVSSILDRPNKVSCDKKTADICLAVSLAEYCMDLVPNTDEDKTVLLAIKRLKGKMNYFYFLKMLEEMGVPIEDLEFEQQLKGVSNFFTE</sequence>
<dbReference type="AlphaFoldDB" id="A0A382P7B1"/>
<evidence type="ECO:0000313" key="1">
    <source>
        <dbReference type="EMBL" id="SVC68717.1"/>
    </source>
</evidence>
<accession>A0A382P7B1</accession>
<protein>
    <submittedName>
        <fullName evidence="1">Uncharacterized protein</fullName>
    </submittedName>
</protein>
<name>A0A382P7B1_9ZZZZ</name>
<feature type="non-terminal residue" evidence="1">
    <location>
        <position position="260"/>
    </location>
</feature>